<comment type="caution">
    <text evidence="1">The sequence shown here is derived from an EMBL/GenBank/DDBJ whole genome shotgun (WGS) entry which is preliminary data.</text>
</comment>
<gene>
    <name evidence="1" type="ORF">G2W53_018507</name>
</gene>
<dbReference type="EMBL" id="JAAIUW010000006">
    <property type="protein sequence ID" value="KAF7827343.1"/>
    <property type="molecule type" value="Genomic_DNA"/>
</dbReference>
<name>A0A834WNE9_9FABA</name>
<accession>A0A834WNE9</accession>
<evidence type="ECO:0000313" key="2">
    <source>
        <dbReference type="Proteomes" id="UP000634136"/>
    </source>
</evidence>
<dbReference type="Proteomes" id="UP000634136">
    <property type="component" value="Unassembled WGS sequence"/>
</dbReference>
<reference evidence="1" key="1">
    <citation type="submission" date="2020-09" db="EMBL/GenBank/DDBJ databases">
        <title>Genome-Enabled Discovery of Anthraquinone Biosynthesis in Senna tora.</title>
        <authorList>
            <person name="Kang S.-H."/>
            <person name="Pandey R.P."/>
            <person name="Lee C.-M."/>
            <person name="Sim J.-S."/>
            <person name="Jeong J.-T."/>
            <person name="Choi B.-S."/>
            <person name="Jung M."/>
            <person name="Ginzburg D."/>
            <person name="Zhao K."/>
            <person name="Won S.Y."/>
            <person name="Oh T.-J."/>
            <person name="Yu Y."/>
            <person name="Kim N.-H."/>
            <person name="Lee O.R."/>
            <person name="Lee T.-H."/>
            <person name="Bashyal P."/>
            <person name="Kim T.-S."/>
            <person name="Lee W.-H."/>
            <person name="Kawkins C."/>
            <person name="Kim C.-K."/>
            <person name="Kim J.S."/>
            <person name="Ahn B.O."/>
            <person name="Rhee S.Y."/>
            <person name="Sohng J.K."/>
        </authorList>
    </citation>
    <scope>NUCLEOTIDE SEQUENCE</scope>
    <source>
        <tissue evidence="1">Leaf</tissue>
    </source>
</reference>
<organism evidence="1 2">
    <name type="scientific">Senna tora</name>
    <dbReference type="NCBI Taxonomy" id="362788"/>
    <lineage>
        <taxon>Eukaryota</taxon>
        <taxon>Viridiplantae</taxon>
        <taxon>Streptophyta</taxon>
        <taxon>Embryophyta</taxon>
        <taxon>Tracheophyta</taxon>
        <taxon>Spermatophyta</taxon>
        <taxon>Magnoliopsida</taxon>
        <taxon>eudicotyledons</taxon>
        <taxon>Gunneridae</taxon>
        <taxon>Pentapetalae</taxon>
        <taxon>rosids</taxon>
        <taxon>fabids</taxon>
        <taxon>Fabales</taxon>
        <taxon>Fabaceae</taxon>
        <taxon>Caesalpinioideae</taxon>
        <taxon>Cassia clade</taxon>
        <taxon>Senna</taxon>
    </lineage>
</organism>
<dbReference type="AlphaFoldDB" id="A0A834WNE9"/>
<keyword evidence="2" id="KW-1185">Reference proteome</keyword>
<proteinExistence type="predicted"/>
<sequence length="106" mass="11695">MGFCRRWRDLSNNVGGETNEGLEGHELTNRSNLSIIHSAARGRVLGGRKTFERWNPRAAKGERYSLQGNVQTPVRCCVVEPRWRHSSTISVASVGGDVSIAVFARG</sequence>
<evidence type="ECO:0000313" key="1">
    <source>
        <dbReference type="EMBL" id="KAF7827343.1"/>
    </source>
</evidence>
<protein>
    <submittedName>
        <fullName evidence="1">Uncharacterized protein</fullName>
    </submittedName>
</protein>